<comment type="similarity">
    <text evidence="10">Belongs to the prokaryotic GSH synthase family.</text>
</comment>
<dbReference type="SUPFAM" id="SSF56059">
    <property type="entry name" value="Glutathione synthetase ATP-binding domain-like"/>
    <property type="match status" value="1"/>
</dbReference>
<dbReference type="Gene3D" id="3.30.1490.20">
    <property type="entry name" value="ATP-grasp fold, A domain"/>
    <property type="match status" value="1"/>
</dbReference>
<proteinExistence type="inferred from homology"/>
<keyword evidence="6 10" id="KW-0547">Nucleotide-binding</keyword>
<keyword evidence="3 10" id="KW-0436">Ligase</keyword>
<name>A0AAE9XTK2_9PROT</name>
<evidence type="ECO:0000256" key="4">
    <source>
        <dbReference type="ARBA" id="ARBA00022684"/>
    </source>
</evidence>
<comment type="pathway">
    <text evidence="10">Sulfur metabolism; glutathione biosynthesis; glutathione from L-cysteine and L-glutamate: step 2/2.</text>
</comment>
<keyword evidence="5" id="KW-0479">Metal-binding</keyword>
<evidence type="ECO:0000256" key="1">
    <source>
        <dbReference type="ARBA" id="ARBA00001936"/>
    </source>
</evidence>
<evidence type="ECO:0000313" key="13">
    <source>
        <dbReference type="Proteomes" id="UP001217500"/>
    </source>
</evidence>
<gene>
    <name evidence="10 12" type="primary">gshB</name>
    <name evidence="12" type="ORF">PH603_02240</name>
</gene>
<keyword evidence="13" id="KW-1185">Reference proteome</keyword>
<keyword evidence="9" id="KW-0464">Manganese</keyword>
<feature type="domain" description="ATP-grasp" evidence="11">
    <location>
        <begin position="129"/>
        <end position="313"/>
    </location>
</feature>
<dbReference type="InterPro" id="IPR016185">
    <property type="entry name" value="PreATP-grasp_dom_sf"/>
</dbReference>
<evidence type="ECO:0000259" key="11">
    <source>
        <dbReference type="PROSITE" id="PS50975"/>
    </source>
</evidence>
<evidence type="ECO:0000256" key="7">
    <source>
        <dbReference type="ARBA" id="ARBA00022840"/>
    </source>
</evidence>
<organism evidence="12 13">
    <name type="scientific">Gimibacter soli</name>
    <dbReference type="NCBI Taxonomy" id="3024400"/>
    <lineage>
        <taxon>Bacteria</taxon>
        <taxon>Pseudomonadati</taxon>
        <taxon>Pseudomonadota</taxon>
        <taxon>Alphaproteobacteria</taxon>
        <taxon>Kordiimonadales</taxon>
        <taxon>Temperatibacteraceae</taxon>
        <taxon>Gimibacter</taxon>
    </lineage>
</organism>
<dbReference type="Gene3D" id="3.30.470.20">
    <property type="entry name" value="ATP-grasp fold, B domain"/>
    <property type="match status" value="1"/>
</dbReference>
<evidence type="ECO:0000256" key="5">
    <source>
        <dbReference type="ARBA" id="ARBA00022723"/>
    </source>
</evidence>
<dbReference type="EMBL" id="CP116805">
    <property type="protein sequence ID" value="WCL54576.1"/>
    <property type="molecule type" value="Genomic_DNA"/>
</dbReference>
<dbReference type="KEGG" id="gso:PH603_02240"/>
<dbReference type="Gene3D" id="3.40.50.20">
    <property type="match status" value="1"/>
</dbReference>
<dbReference type="GO" id="GO:0004363">
    <property type="term" value="F:glutathione synthase activity"/>
    <property type="evidence" value="ECO:0007669"/>
    <property type="project" value="UniProtKB-UniRule"/>
</dbReference>
<evidence type="ECO:0000256" key="10">
    <source>
        <dbReference type="HAMAP-Rule" id="MF_00162"/>
    </source>
</evidence>
<dbReference type="GO" id="GO:0005524">
    <property type="term" value="F:ATP binding"/>
    <property type="evidence" value="ECO:0007669"/>
    <property type="project" value="UniProtKB-UniRule"/>
</dbReference>
<dbReference type="EC" id="6.3.2.3" evidence="10"/>
<comment type="cofactor">
    <cofactor evidence="2">
        <name>Mg(2+)</name>
        <dbReference type="ChEBI" id="CHEBI:18420"/>
    </cofactor>
</comment>
<dbReference type="InterPro" id="IPR011761">
    <property type="entry name" value="ATP-grasp"/>
</dbReference>
<keyword evidence="4 10" id="KW-0317">Glutathione biosynthesis</keyword>
<comment type="cofactor">
    <cofactor evidence="1">
        <name>Mn(2+)</name>
        <dbReference type="ChEBI" id="CHEBI:29035"/>
    </cofactor>
</comment>
<dbReference type="Pfam" id="PF02951">
    <property type="entry name" value="GSH-S_N"/>
    <property type="match status" value="1"/>
</dbReference>
<sequence>MNAAPLRVAIQMDPIETININGDSSFVLGLEALKRGYELYHYLPEALTYETGKVTATARRMDLRREAGNHYTLGDPVKLDLAEDIDVILMRQDPPFDMAYITATHLLGLIADRTLVVNNPDEVRNAPEKLFVTLFADLMPETMITRQLDDIREFRKKHGEIVIKPLYGMGGSGVFHLRQDDSNLTALYEMFVERNREPVMVQRFMPEVRHGDKRIILVDGKAAGALNRVPATGEIRSNLVAGGRAEKTELTAREQEICERIGPALYERGLIFVGIDVIGDWLTEINVTSPTGLQAILKLGGPALWEDIWDAIEARLKGLGRL</sequence>
<evidence type="ECO:0000256" key="3">
    <source>
        <dbReference type="ARBA" id="ARBA00022598"/>
    </source>
</evidence>
<evidence type="ECO:0000256" key="8">
    <source>
        <dbReference type="ARBA" id="ARBA00022842"/>
    </source>
</evidence>
<dbReference type="SUPFAM" id="SSF52440">
    <property type="entry name" value="PreATP-grasp domain"/>
    <property type="match status" value="1"/>
</dbReference>
<evidence type="ECO:0000256" key="9">
    <source>
        <dbReference type="ARBA" id="ARBA00023211"/>
    </source>
</evidence>
<dbReference type="HAMAP" id="MF_00162">
    <property type="entry name" value="GSH_S"/>
    <property type="match status" value="1"/>
</dbReference>
<dbReference type="InterPro" id="IPR013815">
    <property type="entry name" value="ATP_grasp_subdomain_1"/>
</dbReference>
<dbReference type="InterPro" id="IPR004218">
    <property type="entry name" value="GSHS_ATP-bd"/>
</dbReference>
<dbReference type="GO" id="GO:0005737">
    <property type="term" value="C:cytoplasm"/>
    <property type="evidence" value="ECO:0007669"/>
    <property type="project" value="TreeGrafter"/>
</dbReference>
<reference evidence="12" key="1">
    <citation type="submission" date="2023-01" db="EMBL/GenBank/DDBJ databases">
        <title>The genome sequence of Kordiimonadaceae bacterium 6D33.</title>
        <authorList>
            <person name="Liu Y."/>
        </authorList>
    </citation>
    <scope>NUCLEOTIDE SEQUENCE</scope>
    <source>
        <strain evidence="12">6D33</strain>
    </source>
</reference>
<protein>
    <recommendedName>
        <fullName evidence="10">Glutathione synthetase</fullName>
        <ecNumber evidence="10">6.3.2.3</ecNumber>
    </recommendedName>
    <alternativeName>
        <fullName evidence="10">GSH synthetase</fullName>
        <shortName evidence="10">GSH-S</shortName>
        <shortName evidence="10">GSHase</shortName>
    </alternativeName>
    <alternativeName>
        <fullName evidence="10">Glutathione synthase</fullName>
    </alternativeName>
</protein>
<dbReference type="InterPro" id="IPR004215">
    <property type="entry name" value="GSHS_N"/>
</dbReference>
<dbReference type="NCBIfam" id="TIGR01380">
    <property type="entry name" value="glut_syn"/>
    <property type="match status" value="1"/>
</dbReference>
<evidence type="ECO:0000256" key="2">
    <source>
        <dbReference type="ARBA" id="ARBA00001946"/>
    </source>
</evidence>
<accession>A0AAE9XTK2</accession>
<dbReference type="PANTHER" id="PTHR21621">
    <property type="entry name" value="RIBOSOMAL PROTEIN S6 MODIFICATION PROTEIN"/>
    <property type="match status" value="1"/>
</dbReference>
<dbReference type="Pfam" id="PF02955">
    <property type="entry name" value="GSH-S_ATP"/>
    <property type="match status" value="1"/>
</dbReference>
<evidence type="ECO:0000256" key="6">
    <source>
        <dbReference type="ARBA" id="ARBA00022741"/>
    </source>
</evidence>
<dbReference type="NCBIfam" id="NF003573">
    <property type="entry name" value="PRK05246.1"/>
    <property type="match status" value="1"/>
</dbReference>
<dbReference type="PROSITE" id="PS50975">
    <property type="entry name" value="ATP_GRASP"/>
    <property type="match status" value="1"/>
</dbReference>
<comment type="catalytic activity">
    <reaction evidence="10">
        <text>gamma-L-glutamyl-L-cysteine + glycine + ATP = glutathione + ADP + phosphate + H(+)</text>
        <dbReference type="Rhea" id="RHEA:13557"/>
        <dbReference type="ChEBI" id="CHEBI:15378"/>
        <dbReference type="ChEBI" id="CHEBI:30616"/>
        <dbReference type="ChEBI" id="CHEBI:43474"/>
        <dbReference type="ChEBI" id="CHEBI:57305"/>
        <dbReference type="ChEBI" id="CHEBI:57925"/>
        <dbReference type="ChEBI" id="CHEBI:58173"/>
        <dbReference type="ChEBI" id="CHEBI:456216"/>
        <dbReference type="EC" id="6.3.2.3"/>
    </reaction>
</comment>
<dbReference type="RefSeq" id="WP_289504295.1">
    <property type="nucleotide sequence ID" value="NZ_CP116805.1"/>
</dbReference>
<keyword evidence="8" id="KW-0460">Magnesium</keyword>
<keyword evidence="7 10" id="KW-0067">ATP-binding</keyword>
<dbReference type="AlphaFoldDB" id="A0AAE9XTK2"/>
<dbReference type="InterPro" id="IPR006284">
    <property type="entry name" value="Glut_synth_pro"/>
</dbReference>
<evidence type="ECO:0000313" key="12">
    <source>
        <dbReference type="EMBL" id="WCL54576.1"/>
    </source>
</evidence>
<dbReference type="GO" id="GO:0046872">
    <property type="term" value="F:metal ion binding"/>
    <property type="evidence" value="ECO:0007669"/>
    <property type="project" value="UniProtKB-KW"/>
</dbReference>
<dbReference type="PANTHER" id="PTHR21621:SF4">
    <property type="entry name" value="GLUTATHIONE SYNTHETASE"/>
    <property type="match status" value="1"/>
</dbReference>
<dbReference type="Proteomes" id="UP001217500">
    <property type="component" value="Chromosome"/>
</dbReference>